<feature type="transmembrane region" description="Helical" evidence="1">
    <location>
        <begin position="93"/>
        <end position="109"/>
    </location>
</feature>
<proteinExistence type="predicted"/>
<dbReference type="KEGG" id="hlo:J0X27_04340"/>
<keyword evidence="3" id="KW-1185">Reference proteome</keyword>
<reference evidence="2 3" key="1">
    <citation type="journal article" date="2006" name="Int. J. Syst. Evol. Microbiol.">
        <title>Haloterrigena longa sp. nov. and Haloterrigena limicola sp. nov., extremely halophilic archaea isolated from a salt lake.</title>
        <authorList>
            <person name="Cui H.L."/>
            <person name="Tohty D."/>
            <person name="Zhou P.J."/>
            <person name="Liu S.J."/>
        </authorList>
    </citation>
    <scope>NUCLEOTIDE SEQUENCE [LARGE SCALE GENOMIC DNA]</scope>
    <source>
        <strain evidence="2 3">ABH32</strain>
    </source>
</reference>
<dbReference type="EMBL" id="CP071463">
    <property type="protein sequence ID" value="QSW86067.1"/>
    <property type="molecule type" value="Genomic_DNA"/>
</dbReference>
<dbReference type="OrthoDB" id="205815at2157"/>
<name>A0A8A2UBQ2_9EURY</name>
<organism evidence="2 3">
    <name type="scientific">Natrinema longum</name>
    <dbReference type="NCBI Taxonomy" id="370324"/>
    <lineage>
        <taxon>Archaea</taxon>
        <taxon>Methanobacteriati</taxon>
        <taxon>Methanobacteriota</taxon>
        <taxon>Stenosarchaea group</taxon>
        <taxon>Halobacteria</taxon>
        <taxon>Halobacteriales</taxon>
        <taxon>Natrialbaceae</taxon>
        <taxon>Natrinema</taxon>
    </lineage>
</organism>
<sequence>MAEYRGYLKWLLFFSSFTPLYAILMFKHWGFKVTVDHRYLSEYTGIESIDVPILTVLWIILTIASLFGLWLAISVRKTKEPKWTDVESYRSRNDLITSYILVYIFPFVVLDYTEVGNWLAFGVFFIVIGIVQVRSNQLHVNPVLAIFNYDIYEIDTGRKQITLISRKNPDKFPESVQTIELSNDVHIAAY</sequence>
<evidence type="ECO:0000313" key="3">
    <source>
        <dbReference type="Proteomes" id="UP000663191"/>
    </source>
</evidence>
<feature type="transmembrane region" description="Helical" evidence="1">
    <location>
        <begin position="115"/>
        <end position="133"/>
    </location>
</feature>
<accession>A0A8A2UBQ2</accession>
<protein>
    <submittedName>
        <fullName evidence="2">Uncharacterized protein</fullName>
    </submittedName>
</protein>
<evidence type="ECO:0000256" key="1">
    <source>
        <dbReference type="SAM" id="Phobius"/>
    </source>
</evidence>
<feature type="transmembrane region" description="Helical" evidence="1">
    <location>
        <begin position="51"/>
        <end position="73"/>
    </location>
</feature>
<evidence type="ECO:0000313" key="2">
    <source>
        <dbReference type="EMBL" id="QSW86067.1"/>
    </source>
</evidence>
<gene>
    <name evidence="2" type="ORF">J0X27_04340</name>
</gene>
<keyword evidence="1" id="KW-0472">Membrane</keyword>
<dbReference type="AlphaFoldDB" id="A0A8A2UBQ2"/>
<dbReference type="GeneID" id="63182946"/>
<dbReference type="Proteomes" id="UP000663191">
    <property type="component" value="Chromosome"/>
</dbReference>
<keyword evidence="1" id="KW-1133">Transmembrane helix</keyword>
<feature type="transmembrane region" description="Helical" evidence="1">
    <location>
        <begin position="7"/>
        <end position="31"/>
    </location>
</feature>
<keyword evidence="1" id="KW-0812">Transmembrane</keyword>
<dbReference type="RefSeq" id="WP_207271219.1">
    <property type="nucleotide sequence ID" value="NZ_CP071463.1"/>
</dbReference>